<accession>A0ABN9I7U2</accession>
<sequence>MQPTFECLKLLLDDVSELHYVHRARQGMFTIFNFRSGNLVRRGQELRGRLDIHAGMRIAVVLRVPGHWETLVAWRFEHDGREIWKLGTSPTVTLTSFILAVLASVVTATWVILDALQSTQPVFGIGLGGFCVLLVVWKPFVDWRHSKKIATALRVQLRQLPLTAPGQSEVPR</sequence>
<proteinExistence type="predicted"/>
<reference evidence="2 3" key="1">
    <citation type="submission" date="2023-07" db="EMBL/GenBank/DDBJ databases">
        <authorList>
            <person name="Peeters C."/>
        </authorList>
    </citation>
    <scope>NUCLEOTIDE SEQUENCE [LARGE SCALE GENOMIC DNA]</scope>
    <source>
        <strain evidence="2 3">R-38712</strain>
    </source>
</reference>
<keyword evidence="1" id="KW-0472">Membrane</keyword>
<keyword evidence="3" id="KW-1185">Reference proteome</keyword>
<keyword evidence="1" id="KW-1133">Transmembrane helix</keyword>
<name>A0ABN9I7U2_RALPI</name>
<evidence type="ECO:0000313" key="2">
    <source>
        <dbReference type="EMBL" id="CAJ0733389.1"/>
    </source>
</evidence>
<evidence type="ECO:0008006" key="4">
    <source>
        <dbReference type="Google" id="ProtNLM"/>
    </source>
</evidence>
<comment type="caution">
    <text evidence="2">The sequence shown here is derived from an EMBL/GenBank/DDBJ whole genome shotgun (WGS) entry which is preliminary data.</text>
</comment>
<evidence type="ECO:0000313" key="3">
    <source>
        <dbReference type="Proteomes" id="UP001189303"/>
    </source>
</evidence>
<protein>
    <recommendedName>
        <fullName evidence="4">Transmembrane protein</fullName>
    </recommendedName>
</protein>
<gene>
    <name evidence="2" type="ORF">R38712_05240</name>
</gene>
<dbReference type="Proteomes" id="UP001189303">
    <property type="component" value="Unassembled WGS sequence"/>
</dbReference>
<feature type="transmembrane region" description="Helical" evidence="1">
    <location>
        <begin position="91"/>
        <end position="113"/>
    </location>
</feature>
<keyword evidence="1" id="KW-0812">Transmembrane</keyword>
<dbReference type="EMBL" id="CATWFT010000036">
    <property type="protein sequence ID" value="CAJ0733389.1"/>
    <property type="molecule type" value="Genomic_DNA"/>
</dbReference>
<organism evidence="2 3">
    <name type="scientific">Ralstonia pickettii</name>
    <name type="common">Burkholderia pickettii</name>
    <dbReference type="NCBI Taxonomy" id="329"/>
    <lineage>
        <taxon>Bacteria</taxon>
        <taxon>Pseudomonadati</taxon>
        <taxon>Pseudomonadota</taxon>
        <taxon>Betaproteobacteria</taxon>
        <taxon>Burkholderiales</taxon>
        <taxon>Burkholderiaceae</taxon>
        <taxon>Ralstonia</taxon>
    </lineage>
</organism>
<feature type="transmembrane region" description="Helical" evidence="1">
    <location>
        <begin position="119"/>
        <end position="137"/>
    </location>
</feature>
<evidence type="ECO:0000256" key="1">
    <source>
        <dbReference type="SAM" id="Phobius"/>
    </source>
</evidence>